<name>A0A813HG45_POLGL</name>
<sequence length="897" mass="99617">MEKIIGRRSLTPRSGDIPVSLPAVRQVSIQNQADSSDTAPQVGVRRSIPGSKTLEVPQVEVSSIQNHGAPREVSPGRKGSKEGGALQLPQKRHPGNSETGLLETVRSWRRTNSGNGETAFSETAGSAQGSRETARSRELPSLAGRIVSSHETATRRRCRQDVSVPRVPSRSPSYRSNCSGQDVSVPRVPSRSPSKGSNNSGQDVPLLRVPSRSPSKGSNNSGQDVPVLRVPSRSPSYGSSSSDFGETALQEKATSRKVSHDLPEVVGIISGNRIEGSEAETGLPWSGRVRGDPPEVVCVISVQSTDDSEIGLPETATTRTGSSDVSVPVPEVHRGKLDRRSNCCSDLSQPDTSSHRRERTLTRKKTTEIKASVAEKSRNSIEAWFQSWDVDGSGKIDQNEFKKIFNNLSLTWDEDEFASMMKQIDSNHDGVVDLKEFADWVTDPSSMKTVSLDGWFGKVNLAELQKPLFDCFNQSDNDGFVSKDDFLKCYQIMTYCLKMHPDGKDEWPRNAEEEFQAADKDTTEAITFHEFVDWQELLLKDSGIPNSHLPKLVEELAEALAVVLDVLNWDEKGMPVDSYDNVLQSSTEKLAAISRELYSARKQLLLQSFESEDMFEEEVDDDCGPNYSWCQLPKNALQVLLRKCAEDNGLLVPSCQTPHSPSHAPSSAAPSRKELFNVARRNALMRHCVTLAFGQVMLILPDCDRRQSEPASRWYAWLARSNKQGRKDDLFCVLETSNGRLDWNLLEDESQLDEFQIKQKFRAMPSDLQLFALLATQHMVSLSSTDYYQLCWERVQEALTNAVGLDVISEEGLLSYISCLKAQAEQDLFENNELHELLEMSAPGKRLADAINLHLEDLKLSPYEVMAGLSEMEVLPVSNEAWAQIAQHELEFSLQCS</sequence>
<dbReference type="PROSITE" id="PS00018">
    <property type="entry name" value="EF_HAND_1"/>
    <property type="match status" value="2"/>
</dbReference>
<feature type="region of interest" description="Disordered" evidence="4">
    <location>
        <begin position="308"/>
        <end position="361"/>
    </location>
</feature>
<accession>A0A813HG45</accession>
<reference evidence="6" key="1">
    <citation type="submission" date="2021-02" db="EMBL/GenBank/DDBJ databases">
        <authorList>
            <person name="Dougan E. K."/>
            <person name="Rhodes N."/>
            <person name="Thang M."/>
            <person name="Chan C."/>
        </authorList>
    </citation>
    <scope>NUCLEOTIDE SEQUENCE</scope>
</reference>
<dbReference type="Gene3D" id="1.10.238.10">
    <property type="entry name" value="EF-hand"/>
    <property type="match status" value="2"/>
</dbReference>
<dbReference type="InterPro" id="IPR018247">
    <property type="entry name" value="EF_Hand_1_Ca_BS"/>
</dbReference>
<protein>
    <recommendedName>
        <fullName evidence="5">EF-hand domain-containing protein</fullName>
    </recommendedName>
</protein>
<dbReference type="AlphaFoldDB" id="A0A813HG45"/>
<dbReference type="OrthoDB" id="26525at2759"/>
<dbReference type="GO" id="GO:0005509">
    <property type="term" value="F:calcium ion binding"/>
    <property type="evidence" value="ECO:0007669"/>
    <property type="project" value="InterPro"/>
</dbReference>
<evidence type="ECO:0000256" key="3">
    <source>
        <dbReference type="ARBA" id="ARBA00022837"/>
    </source>
</evidence>
<evidence type="ECO:0000313" key="7">
    <source>
        <dbReference type="Proteomes" id="UP000654075"/>
    </source>
</evidence>
<feature type="region of interest" description="Disordered" evidence="4">
    <location>
        <begin position="28"/>
        <end position="256"/>
    </location>
</feature>
<evidence type="ECO:0000256" key="2">
    <source>
        <dbReference type="ARBA" id="ARBA00022737"/>
    </source>
</evidence>
<keyword evidence="2" id="KW-0677">Repeat</keyword>
<feature type="compositionally biased region" description="Polar residues" evidence="4">
    <location>
        <begin position="212"/>
        <end position="223"/>
    </location>
</feature>
<dbReference type="SUPFAM" id="SSF47473">
    <property type="entry name" value="EF-hand"/>
    <property type="match status" value="1"/>
</dbReference>
<dbReference type="EMBL" id="CAJNNV010031527">
    <property type="protein sequence ID" value="CAE8636659.1"/>
    <property type="molecule type" value="Genomic_DNA"/>
</dbReference>
<feature type="compositionally biased region" description="Basic and acidic residues" evidence="4">
    <location>
        <begin position="331"/>
        <end position="341"/>
    </location>
</feature>
<feature type="compositionally biased region" description="Polar residues" evidence="4">
    <location>
        <begin position="342"/>
        <end position="352"/>
    </location>
</feature>
<comment type="caution">
    <text evidence="6">The sequence shown here is derived from an EMBL/GenBank/DDBJ whole genome shotgun (WGS) entry which is preliminary data.</text>
</comment>
<evidence type="ECO:0000256" key="4">
    <source>
        <dbReference type="SAM" id="MobiDB-lite"/>
    </source>
</evidence>
<dbReference type="Proteomes" id="UP000654075">
    <property type="component" value="Unassembled WGS sequence"/>
</dbReference>
<feature type="compositionally biased region" description="Low complexity" evidence="4">
    <location>
        <begin position="232"/>
        <end position="242"/>
    </location>
</feature>
<feature type="compositionally biased region" description="Polar residues" evidence="4">
    <location>
        <begin position="315"/>
        <end position="325"/>
    </location>
</feature>
<feature type="domain" description="EF-hand" evidence="5">
    <location>
        <begin position="376"/>
        <end position="411"/>
    </location>
</feature>
<feature type="compositionally biased region" description="Low complexity" evidence="4">
    <location>
        <begin position="162"/>
        <end position="176"/>
    </location>
</feature>
<dbReference type="CDD" id="cd00051">
    <property type="entry name" value="EFh"/>
    <property type="match status" value="1"/>
</dbReference>
<dbReference type="PROSITE" id="PS50222">
    <property type="entry name" value="EF_HAND_2"/>
    <property type="match status" value="2"/>
</dbReference>
<keyword evidence="3" id="KW-0106">Calcium</keyword>
<keyword evidence="1" id="KW-0479">Metal-binding</keyword>
<proteinExistence type="predicted"/>
<dbReference type="Pfam" id="PF13499">
    <property type="entry name" value="EF-hand_7"/>
    <property type="match status" value="1"/>
</dbReference>
<evidence type="ECO:0000259" key="5">
    <source>
        <dbReference type="PROSITE" id="PS50222"/>
    </source>
</evidence>
<dbReference type="InterPro" id="IPR039647">
    <property type="entry name" value="EF_hand_pair_protein_CML-like"/>
</dbReference>
<feature type="compositionally biased region" description="Polar residues" evidence="4">
    <location>
        <begin position="110"/>
        <end position="131"/>
    </location>
</feature>
<feature type="compositionally biased region" description="Polar residues" evidence="4">
    <location>
        <begin position="28"/>
        <end position="39"/>
    </location>
</feature>
<gene>
    <name evidence="6" type="ORF">PGLA1383_LOCUS52069</name>
</gene>
<keyword evidence="7" id="KW-1185">Reference proteome</keyword>
<dbReference type="InterPro" id="IPR002048">
    <property type="entry name" value="EF_hand_dom"/>
</dbReference>
<dbReference type="PANTHER" id="PTHR10891">
    <property type="entry name" value="EF-HAND CALCIUM-BINDING DOMAIN CONTAINING PROTEIN"/>
    <property type="match status" value="1"/>
</dbReference>
<feature type="domain" description="EF-hand" evidence="5">
    <location>
        <begin position="412"/>
        <end position="447"/>
    </location>
</feature>
<evidence type="ECO:0000256" key="1">
    <source>
        <dbReference type="ARBA" id="ARBA00022723"/>
    </source>
</evidence>
<evidence type="ECO:0000313" key="6">
    <source>
        <dbReference type="EMBL" id="CAE8636659.1"/>
    </source>
</evidence>
<dbReference type="SMART" id="SM00054">
    <property type="entry name" value="EFh"/>
    <property type="match status" value="3"/>
</dbReference>
<organism evidence="6 7">
    <name type="scientific">Polarella glacialis</name>
    <name type="common">Dinoflagellate</name>
    <dbReference type="NCBI Taxonomy" id="89957"/>
    <lineage>
        <taxon>Eukaryota</taxon>
        <taxon>Sar</taxon>
        <taxon>Alveolata</taxon>
        <taxon>Dinophyceae</taxon>
        <taxon>Suessiales</taxon>
        <taxon>Suessiaceae</taxon>
        <taxon>Polarella</taxon>
    </lineage>
</organism>
<dbReference type="InterPro" id="IPR011992">
    <property type="entry name" value="EF-hand-dom_pair"/>
</dbReference>
<feature type="compositionally biased region" description="Low complexity" evidence="4">
    <location>
        <begin position="183"/>
        <end position="194"/>
    </location>
</feature>